<evidence type="ECO:0000256" key="2">
    <source>
        <dbReference type="SAM" id="Phobius"/>
    </source>
</evidence>
<feature type="transmembrane region" description="Helical" evidence="2">
    <location>
        <begin position="61"/>
        <end position="80"/>
    </location>
</feature>
<accession>A0A328DEC2</accession>
<feature type="region of interest" description="Disordered" evidence="1">
    <location>
        <begin position="1"/>
        <end position="55"/>
    </location>
</feature>
<evidence type="ECO:0000256" key="1">
    <source>
        <dbReference type="SAM" id="MobiDB-lite"/>
    </source>
</evidence>
<proteinExistence type="predicted"/>
<keyword evidence="2" id="KW-0472">Membrane</keyword>
<dbReference type="EMBL" id="NQVE01000152">
    <property type="protein sequence ID" value="RAL43884.1"/>
    <property type="molecule type" value="Genomic_DNA"/>
</dbReference>
<organism evidence="3 4">
    <name type="scientific">Cuscuta australis</name>
    <dbReference type="NCBI Taxonomy" id="267555"/>
    <lineage>
        <taxon>Eukaryota</taxon>
        <taxon>Viridiplantae</taxon>
        <taxon>Streptophyta</taxon>
        <taxon>Embryophyta</taxon>
        <taxon>Tracheophyta</taxon>
        <taxon>Spermatophyta</taxon>
        <taxon>Magnoliopsida</taxon>
        <taxon>eudicotyledons</taxon>
        <taxon>Gunneridae</taxon>
        <taxon>Pentapetalae</taxon>
        <taxon>asterids</taxon>
        <taxon>lamiids</taxon>
        <taxon>Solanales</taxon>
        <taxon>Convolvulaceae</taxon>
        <taxon>Cuscuteae</taxon>
        <taxon>Cuscuta</taxon>
        <taxon>Cuscuta subgen. Grammica</taxon>
        <taxon>Cuscuta sect. Cleistogrammica</taxon>
    </lineage>
</organism>
<keyword evidence="2" id="KW-1133">Transmembrane helix</keyword>
<gene>
    <name evidence="3" type="ORF">DM860_014385</name>
</gene>
<comment type="caution">
    <text evidence="3">The sequence shown here is derived from an EMBL/GenBank/DDBJ whole genome shotgun (WGS) entry which is preliminary data.</text>
</comment>
<reference evidence="3 4" key="1">
    <citation type="submission" date="2018-06" db="EMBL/GenBank/DDBJ databases">
        <title>The Genome of Cuscuta australis (Dodder) Provides Insight into the Evolution of Plant Parasitism.</title>
        <authorList>
            <person name="Liu H."/>
        </authorList>
    </citation>
    <scope>NUCLEOTIDE SEQUENCE [LARGE SCALE GENOMIC DNA]</scope>
    <source>
        <strain evidence="4">cv. Yunnan</strain>
        <tissue evidence="3">Vines</tissue>
    </source>
</reference>
<dbReference type="AlphaFoldDB" id="A0A328DEC2"/>
<sequence length="177" mass="19903">MAASNGSKLYMNKPKKSRLKQQASPPPMTSSTPPPMTSSTPPPAQPAPPSPPAKEPFLRRYRFLIPMLLAVNFSIGAYVYTRTKKKDTAIEMEETPPSPSVVTATESATIAEKLVTPPVVQQPVKEPISENDKREILKWMLEEKRKLKPRDPEEKKRIDEDKAILKQFIRTKSIPNL</sequence>
<protein>
    <submittedName>
        <fullName evidence="3">Uncharacterized protein</fullName>
    </submittedName>
</protein>
<keyword evidence="2" id="KW-0812">Transmembrane</keyword>
<dbReference type="PANTHER" id="PTHR34364">
    <property type="entry name" value="WAS/WASL-INTERACTING FAMILY PROTEIN"/>
    <property type="match status" value="1"/>
</dbReference>
<evidence type="ECO:0000313" key="4">
    <source>
        <dbReference type="Proteomes" id="UP000249390"/>
    </source>
</evidence>
<dbReference type="PANTHER" id="PTHR34364:SF1">
    <property type="entry name" value="WAS_WASL-INTERACTING FAMILY PROTEIN"/>
    <property type="match status" value="1"/>
</dbReference>
<dbReference type="Proteomes" id="UP000249390">
    <property type="component" value="Unassembled WGS sequence"/>
</dbReference>
<evidence type="ECO:0000313" key="3">
    <source>
        <dbReference type="EMBL" id="RAL43884.1"/>
    </source>
</evidence>
<name>A0A328DEC2_9ASTE</name>
<feature type="compositionally biased region" description="Pro residues" evidence="1">
    <location>
        <begin position="24"/>
        <end position="54"/>
    </location>
</feature>
<keyword evidence="4" id="KW-1185">Reference proteome</keyword>